<dbReference type="RefSeq" id="WP_139457697.1">
    <property type="nucleotide sequence ID" value="NZ_VDCH01000032.1"/>
</dbReference>
<proteinExistence type="predicted"/>
<organism evidence="2 3">
    <name type="scientific">Chlorobaculum thiosulfatiphilum</name>
    <name type="common">Chlorobium limicola f.sp. thiosulfatophilum</name>
    <dbReference type="NCBI Taxonomy" id="115852"/>
    <lineage>
        <taxon>Bacteria</taxon>
        <taxon>Pseudomonadati</taxon>
        <taxon>Chlorobiota</taxon>
        <taxon>Chlorobiia</taxon>
        <taxon>Chlorobiales</taxon>
        <taxon>Chlorobiaceae</taxon>
        <taxon>Chlorobaculum</taxon>
    </lineage>
</organism>
<dbReference type="PROSITE" id="PS50943">
    <property type="entry name" value="HTH_CROC1"/>
    <property type="match status" value="1"/>
</dbReference>
<dbReference type="InterPro" id="IPR001387">
    <property type="entry name" value="Cro/C1-type_HTH"/>
</dbReference>
<dbReference type="OrthoDB" id="3436002at2"/>
<dbReference type="SUPFAM" id="SSF47413">
    <property type="entry name" value="lambda repressor-like DNA-binding domains"/>
    <property type="match status" value="1"/>
</dbReference>
<name>A0A5C4S142_CHLTI</name>
<dbReference type="SMART" id="SM00530">
    <property type="entry name" value="HTH_XRE"/>
    <property type="match status" value="1"/>
</dbReference>
<evidence type="ECO:0000313" key="3">
    <source>
        <dbReference type="Proteomes" id="UP000308271"/>
    </source>
</evidence>
<sequence length="183" mass="20669">MDKQQFSSAAEAFASIVGDDTVKDAIQEEVCKTPLIDTLVRMRMQKGISQKRLAELMQCTPSKISRLESSTDDTLKLSDIKEYVRALNIGMSIVFENNDLPAADQIRQHVFSIHEKLESLVKIAKEVDGDTEIVSKINQFYGEVLFNFLSKFESSHSKLRMVVEPEKGDAERMPVEIENLIIS</sequence>
<protein>
    <submittedName>
        <fullName evidence="2">Helix-turn-helix transcriptional regulator</fullName>
    </submittedName>
</protein>
<dbReference type="EMBL" id="VDCH01000032">
    <property type="protein sequence ID" value="TNJ37134.1"/>
    <property type="molecule type" value="Genomic_DNA"/>
</dbReference>
<comment type="caution">
    <text evidence="2">The sequence shown here is derived from an EMBL/GenBank/DDBJ whole genome shotgun (WGS) entry which is preliminary data.</text>
</comment>
<feature type="domain" description="HTH cro/C1-type" evidence="1">
    <location>
        <begin position="39"/>
        <end position="94"/>
    </location>
</feature>
<dbReference type="AlphaFoldDB" id="A0A5C4S142"/>
<gene>
    <name evidence="2" type="ORF">FGF66_11045</name>
</gene>
<dbReference type="Gene3D" id="1.10.260.40">
    <property type="entry name" value="lambda repressor-like DNA-binding domains"/>
    <property type="match status" value="1"/>
</dbReference>
<reference evidence="2 3" key="1">
    <citation type="submission" date="2019-05" db="EMBL/GenBank/DDBJ databases">
        <title>Draft Whole-Genome sequence of the green sulfur bacterium Chlorobaculum thiosulfatiphilum DSM 249.</title>
        <authorList>
            <person name="Meyer T.E."/>
            <person name="Kyndt J.A."/>
        </authorList>
    </citation>
    <scope>NUCLEOTIDE SEQUENCE [LARGE SCALE GENOMIC DNA]</scope>
    <source>
        <strain evidence="2 3">DSM 249</strain>
    </source>
</reference>
<dbReference type="GO" id="GO:0003677">
    <property type="term" value="F:DNA binding"/>
    <property type="evidence" value="ECO:0007669"/>
    <property type="project" value="InterPro"/>
</dbReference>
<evidence type="ECO:0000259" key="1">
    <source>
        <dbReference type="PROSITE" id="PS50943"/>
    </source>
</evidence>
<accession>A0A5C4S142</accession>
<dbReference type="Pfam" id="PF13560">
    <property type="entry name" value="HTH_31"/>
    <property type="match status" value="1"/>
</dbReference>
<dbReference type="CDD" id="cd00093">
    <property type="entry name" value="HTH_XRE"/>
    <property type="match status" value="1"/>
</dbReference>
<dbReference type="Proteomes" id="UP000308271">
    <property type="component" value="Unassembled WGS sequence"/>
</dbReference>
<keyword evidence="3" id="KW-1185">Reference proteome</keyword>
<evidence type="ECO:0000313" key="2">
    <source>
        <dbReference type="EMBL" id="TNJ37134.1"/>
    </source>
</evidence>
<dbReference type="InterPro" id="IPR010982">
    <property type="entry name" value="Lambda_DNA-bd_dom_sf"/>
</dbReference>